<gene>
    <name evidence="1" type="ORF">KIN20_003496</name>
</gene>
<dbReference type="Proteomes" id="UP001196413">
    <property type="component" value="Unassembled WGS sequence"/>
</dbReference>
<evidence type="ECO:0000313" key="1">
    <source>
        <dbReference type="EMBL" id="KAJ1348240.1"/>
    </source>
</evidence>
<evidence type="ECO:0000313" key="2">
    <source>
        <dbReference type="Proteomes" id="UP001196413"/>
    </source>
</evidence>
<proteinExistence type="predicted"/>
<dbReference type="EMBL" id="JAHQIW010000455">
    <property type="protein sequence ID" value="KAJ1348240.1"/>
    <property type="molecule type" value="Genomic_DNA"/>
</dbReference>
<comment type="caution">
    <text evidence="1">The sequence shown here is derived from an EMBL/GenBank/DDBJ whole genome shotgun (WGS) entry which is preliminary data.</text>
</comment>
<reference evidence="1" key="1">
    <citation type="submission" date="2021-06" db="EMBL/GenBank/DDBJ databases">
        <title>Parelaphostrongylus tenuis whole genome reference sequence.</title>
        <authorList>
            <person name="Garwood T.J."/>
            <person name="Larsen P.A."/>
            <person name="Fountain-Jones N.M."/>
            <person name="Garbe J.R."/>
            <person name="Macchietto M.G."/>
            <person name="Kania S.A."/>
            <person name="Gerhold R.W."/>
            <person name="Richards J.E."/>
            <person name="Wolf T.M."/>
        </authorList>
    </citation>
    <scope>NUCLEOTIDE SEQUENCE</scope>
    <source>
        <strain evidence="1">MNPRO001-30</strain>
        <tissue evidence="1">Meninges</tissue>
    </source>
</reference>
<dbReference type="AlphaFoldDB" id="A0AAD5LXD7"/>
<protein>
    <submittedName>
        <fullName evidence="1">Uncharacterized protein</fullName>
    </submittedName>
</protein>
<sequence>MPTAAENIILIARLAKRQGACPNDDAAKAGAHVLDGLHKHIDVYKLEAILQQIIVIRTGDLH</sequence>
<name>A0AAD5LXD7_PARTN</name>
<keyword evidence="2" id="KW-1185">Reference proteome</keyword>
<organism evidence="1 2">
    <name type="scientific">Parelaphostrongylus tenuis</name>
    <name type="common">Meningeal worm</name>
    <dbReference type="NCBI Taxonomy" id="148309"/>
    <lineage>
        <taxon>Eukaryota</taxon>
        <taxon>Metazoa</taxon>
        <taxon>Ecdysozoa</taxon>
        <taxon>Nematoda</taxon>
        <taxon>Chromadorea</taxon>
        <taxon>Rhabditida</taxon>
        <taxon>Rhabditina</taxon>
        <taxon>Rhabditomorpha</taxon>
        <taxon>Strongyloidea</taxon>
        <taxon>Metastrongylidae</taxon>
        <taxon>Parelaphostrongylus</taxon>
    </lineage>
</organism>
<accession>A0AAD5LXD7</accession>